<accession>A0A4S8WJU3</accession>
<evidence type="ECO:0000313" key="1">
    <source>
        <dbReference type="EMBL" id="THV72541.1"/>
    </source>
</evidence>
<evidence type="ECO:0000313" key="3">
    <source>
        <dbReference type="EMBL" id="THW78956.1"/>
    </source>
</evidence>
<dbReference type="EMBL" id="QZAJ01000002">
    <property type="protein sequence ID" value="THW24200.1"/>
    <property type="molecule type" value="Genomic_DNA"/>
</dbReference>
<dbReference type="Proteomes" id="UP000308014">
    <property type="component" value="Unassembled WGS sequence"/>
</dbReference>
<gene>
    <name evidence="3" type="ORF">D6D19_01540</name>
    <name evidence="2" type="ORF">D6D24_00157</name>
    <name evidence="1" type="ORF">D6D28_03905</name>
</gene>
<name>A0A4S8WJU3_AURPU</name>
<dbReference type="Proteomes" id="UP000308802">
    <property type="component" value="Unassembled WGS sequence"/>
</dbReference>
<evidence type="ECO:0000313" key="5">
    <source>
        <dbReference type="Proteomes" id="UP000308014"/>
    </source>
</evidence>
<sequence>MKLCTRPPTRLMPLLKVHQSSRRHATCTQIAPADHGQLDQVEVYQHQLSLVSPVDTLRYILLNDMRPLLHQMNMRAIVKEAVPPPNPAVSFPINGQMLDPNEFRRLMAIKGFTKFHRKLMKEQMLRCQNPQDIMRVVAVALQRKDTSLELAAMDLCLVRAFYRSRETTTDHKIFGAINTVISRFRREGLPITRYFLAIGIKFAARSRSLPGMKRYLKLYRELGFIMPRNLFRAIIAKFSVGNNGYGEIRNGRWSRRDLLQVLLGFDDTPPGEEHHLGLFLDRSEWTQLHGWMVVLSRCKATDELWKEWLLWLANPVRSKSGRPESANAESKLRGDYRYIEAMAEAGDTARAWTMLRDSEISFKACRTNVRRLLLRDLEHATLWDDQIPLDLLEQYDAELTKIERALGVEWISMSEDQGYHKPTDSMQQSLEALSSPFFKLEPDYGFPYDGTPEEIKARHEQMMLHVEDMAMYMPKTMRKTTMSEYDTMS</sequence>
<evidence type="ECO:0000313" key="2">
    <source>
        <dbReference type="EMBL" id="THW24200.1"/>
    </source>
</evidence>
<dbReference type="EMBL" id="QZAO01000024">
    <property type="protein sequence ID" value="THW78956.1"/>
    <property type="molecule type" value="Genomic_DNA"/>
</dbReference>
<proteinExistence type="predicted"/>
<comment type="caution">
    <text evidence="2">The sequence shown here is derived from an EMBL/GenBank/DDBJ whole genome shotgun (WGS) entry which is preliminary data.</text>
</comment>
<evidence type="ECO:0000313" key="6">
    <source>
        <dbReference type="Proteomes" id="UP000308802"/>
    </source>
</evidence>
<organism evidence="2 5">
    <name type="scientific">Aureobasidium pullulans</name>
    <name type="common">Black yeast</name>
    <name type="synonym">Pullularia pullulans</name>
    <dbReference type="NCBI Taxonomy" id="5580"/>
    <lineage>
        <taxon>Eukaryota</taxon>
        <taxon>Fungi</taxon>
        <taxon>Dikarya</taxon>
        <taxon>Ascomycota</taxon>
        <taxon>Pezizomycotina</taxon>
        <taxon>Dothideomycetes</taxon>
        <taxon>Dothideomycetidae</taxon>
        <taxon>Dothideales</taxon>
        <taxon>Saccotheciaceae</taxon>
        <taxon>Aureobasidium</taxon>
    </lineage>
</organism>
<evidence type="ECO:0000313" key="4">
    <source>
        <dbReference type="Proteomes" id="UP000304951"/>
    </source>
</evidence>
<reference evidence="4 5" key="1">
    <citation type="submission" date="2018-10" db="EMBL/GenBank/DDBJ databases">
        <title>Fifty Aureobasidium pullulans genomes reveal a recombining polyextremotolerant generalist.</title>
        <authorList>
            <person name="Gostincar C."/>
            <person name="Turk M."/>
            <person name="Zajc J."/>
            <person name="Gunde-Cimerman N."/>
        </authorList>
    </citation>
    <scope>NUCLEOTIDE SEQUENCE [LARGE SCALE GENOMIC DNA]</scope>
    <source>
        <strain evidence="3 6">EXF-10659</strain>
        <strain evidence="2 5">EXF-11318</strain>
        <strain evidence="1 4">EXF-11900</strain>
    </source>
</reference>
<dbReference type="AlphaFoldDB" id="A0A4S8WJU3"/>
<dbReference type="Proteomes" id="UP000304951">
    <property type="component" value="Unassembled WGS sequence"/>
</dbReference>
<protein>
    <submittedName>
        <fullName evidence="2">Uncharacterized protein</fullName>
    </submittedName>
</protein>
<dbReference type="EMBL" id="QZAF01000123">
    <property type="protein sequence ID" value="THV72541.1"/>
    <property type="molecule type" value="Genomic_DNA"/>
</dbReference>